<name>A0A0F9IWA3_9ZZZZ</name>
<sequence>MKKVWVVMEDGTDLNAVFTTKKLTEAYIITRWQGDRLTKFIHTKGIKPFVNNELDDMIRNPISFRTPSGSDAYGYEATILPDICDAVLDARNSGLKIAGSNGLGGNSYQG</sequence>
<dbReference type="EMBL" id="LAZR01012947">
    <property type="protein sequence ID" value="KKM24329.1"/>
    <property type="molecule type" value="Genomic_DNA"/>
</dbReference>
<reference evidence="1" key="1">
    <citation type="journal article" date="2015" name="Nature">
        <title>Complex archaea that bridge the gap between prokaryotes and eukaryotes.</title>
        <authorList>
            <person name="Spang A."/>
            <person name="Saw J.H."/>
            <person name="Jorgensen S.L."/>
            <person name="Zaremba-Niedzwiedzka K."/>
            <person name="Martijn J."/>
            <person name="Lind A.E."/>
            <person name="van Eijk R."/>
            <person name="Schleper C."/>
            <person name="Guy L."/>
            <person name="Ettema T.J."/>
        </authorList>
    </citation>
    <scope>NUCLEOTIDE SEQUENCE</scope>
</reference>
<comment type="caution">
    <text evidence="1">The sequence shown here is derived from an EMBL/GenBank/DDBJ whole genome shotgun (WGS) entry which is preliminary data.</text>
</comment>
<proteinExistence type="predicted"/>
<gene>
    <name evidence="1" type="ORF">LCGC14_1606160</name>
</gene>
<dbReference type="AlphaFoldDB" id="A0A0F9IWA3"/>
<organism evidence="1">
    <name type="scientific">marine sediment metagenome</name>
    <dbReference type="NCBI Taxonomy" id="412755"/>
    <lineage>
        <taxon>unclassified sequences</taxon>
        <taxon>metagenomes</taxon>
        <taxon>ecological metagenomes</taxon>
    </lineage>
</organism>
<evidence type="ECO:0000313" key="1">
    <source>
        <dbReference type="EMBL" id="KKM24329.1"/>
    </source>
</evidence>
<accession>A0A0F9IWA3</accession>
<protein>
    <submittedName>
        <fullName evidence="1">Uncharacterized protein</fullName>
    </submittedName>
</protein>